<dbReference type="EMBL" id="SLWO01000001">
    <property type="protein sequence ID" value="TCO30608.1"/>
    <property type="molecule type" value="Genomic_DNA"/>
</dbReference>
<evidence type="ECO:0000256" key="10">
    <source>
        <dbReference type="RuleBase" id="RU363035"/>
    </source>
</evidence>
<keyword evidence="7 9" id="KW-0030">Aminoacyl-tRNA synthetase</keyword>
<dbReference type="InterPro" id="IPR002300">
    <property type="entry name" value="aa-tRNA-synth_Ia"/>
</dbReference>
<dbReference type="Gene3D" id="3.90.740.10">
    <property type="entry name" value="Valyl/Leucyl/Isoleucyl-tRNA synthetase, editing domain"/>
    <property type="match status" value="1"/>
</dbReference>
<comment type="caution">
    <text evidence="15">The sequence shown here is derived from an EMBL/GenBank/DDBJ whole genome shotgun (WGS) entry which is preliminary data.</text>
</comment>
<evidence type="ECO:0000256" key="9">
    <source>
        <dbReference type="HAMAP-Rule" id="MF_00049"/>
    </source>
</evidence>
<dbReference type="InterPro" id="IPR009008">
    <property type="entry name" value="Val/Leu/Ile-tRNA-synth_edit"/>
</dbReference>
<dbReference type="EC" id="6.1.1.4" evidence="9"/>
<keyword evidence="5 9" id="KW-0067">ATP-binding</keyword>
<keyword evidence="3 9" id="KW-0436">Ligase</keyword>
<evidence type="ECO:0000313" key="17">
    <source>
        <dbReference type="Proteomes" id="UP000622648"/>
    </source>
</evidence>
<dbReference type="Pfam" id="PF00133">
    <property type="entry name" value="tRNA-synt_1"/>
    <property type="match status" value="1"/>
</dbReference>
<dbReference type="InterPro" id="IPR009080">
    <property type="entry name" value="tRNAsynth_Ia_anticodon-bd"/>
</dbReference>
<comment type="subcellular location">
    <subcellularLocation>
        <location evidence="9">Cytoplasm</location>
    </subcellularLocation>
</comment>
<dbReference type="PANTHER" id="PTHR43740">
    <property type="entry name" value="LEUCYL-TRNA SYNTHETASE"/>
    <property type="match status" value="1"/>
</dbReference>
<dbReference type="GO" id="GO:0006429">
    <property type="term" value="P:leucyl-tRNA aminoacylation"/>
    <property type="evidence" value="ECO:0007669"/>
    <property type="project" value="UniProtKB-UniRule"/>
</dbReference>
<dbReference type="GO" id="GO:0005829">
    <property type="term" value="C:cytosol"/>
    <property type="evidence" value="ECO:0007669"/>
    <property type="project" value="TreeGrafter"/>
</dbReference>
<dbReference type="PROSITE" id="PS00178">
    <property type="entry name" value="AA_TRNA_LIGASE_I"/>
    <property type="match status" value="1"/>
</dbReference>
<reference evidence="14" key="1">
    <citation type="journal article" date="2014" name="Int. J. Syst. Evol. Microbiol.">
        <title>Complete genome of a new Firmicutes species belonging to the dominant human colonic microbiota ('Ruminococcus bicirculans') reveals two chromosomes and a selective capacity to utilize plant glucans.</title>
        <authorList>
            <consortium name="NISC Comparative Sequencing Program"/>
            <person name="Wegmann U."/>
            <person name="Louis P."/>
            <person name="Goesmann A."/>
            <person name="Henrissat B."/>
            <person name="Duncan S.H."/>
            <person name="Flint H.J."/>
        </authorList>
    </citation>
    <scope>NUCLEOTIDE SEQUENCE</scope>
    <source>
        <strain evidence="14">CGMCC 1.15644</strain>
    </source>
</reference>
<dbReference type="PANTHER" id="PTHR43740:SF2">
    <property type="entry name" value="LEUCINE--TRNA LIGASE, MITOCHONDRIAL"/>
    <property type="match status" value="1"/>
</dbReference>
<keyword evidence="17" id="KW-1185">Reference proteome</keyword>
<dbReference type="InterPro" id="IPR002302">
    <property type="entry name" value="Leu-tRNA-ligase"/>
</dbReference>
<proteinExistence type="inferred from homology"/>
<evidence type="ECO:0000259" key="12">
    <source>
        <dbReference type="Pfam" id="PF08264"/>
    </source>
</evidence>
<dbReference type="CDD" id="cd07958">
    <property type="entry name" value="Anticodon_Ia_Leu_BEm"/>
    <property type="match status" value="1"/>
</dbReference>
<evidence type="ECO:0000256" key="1">
    <source>
        <dbReference type="ARBA" id="ARBA00005594"/>
    </source>
</evidence>
<comment type="similarity">
    <text evidence="1 9 10">Belongs to the class-I aminoacyl-tRNA synthetase family.</text>
</comment>
<dbReference type="RefSeq" id="WP_132528821.1">
    <property type="nucleotide sequence ID" value="NZ_BMJO01000008.1"/>
</dbReference>
<dbReference type="GO" id="GO:0005524">
    <property type="term" value="F:ATP binding"/>
    <property type="evidence" value="ECO:0007669"/>
    <property type="project" value="UniProtKB-UniRule"/>
</dbReference>
<dbReference type="InterPro" id="IPR001412">
    <property type="entry name" value="aa-tRNA-synth_I_CS"/>
</dbReference>
<reference evidence="17" key="2">
    <citation type="journal article" date="2019" name="Int. J. Syst. Evol. Microbiol.">
        <title>The Global Catalogue of Microorganisms (GCM) 10K type strain sequencing project: providing services to taxonomists for standard genome sequencing and annotation.</title>
        <authorList>
            <consortium name="The Broad Institute Genomics Platform"/>
            <consortium name="The Broad Institute Genome Sequencing Center for Infectious Disease"/>
            <person name="Wu L."/>
            <person name="Ma J."/>
        </authorList>
    </citation>
    <scope>NUCLEOTIDE SEQUENCE [LARGE SCALE GENOMIC DNA]</scope>
    <source>
        <strain evidence="17">CGMCC 1.15644</strain>
    </source>
</reference>
<name>A0A4R2HKW4_9SPHI</name>
<evidence type="ECO:0000313" key="16">
    <source>
        <dbReference type="Proteomes" id="UP000295684"/>
    </source>
</evidence>
<evidence type="ECO:0000313" key="14">
    <source>
        <dbReference type="EMBL" id="GGE68885.1"/>
    </source>
</evidence>
<dbReference type="AlphaFoldDB" id="A0A4R2HKW4"/>
<dbReference type="SUPFAM" id="SSF47323">
    <property type="entry name" value="Anticodon-binding domain of a subclass of class I aminoacyl-tRNA synthetases"/>
    <property type="match status" value="1"/>
</dbReference>
<dbReference type="EMBL" id="BMJO01000008">
    <property type="protein sequence ID" value="GGE68885.1"/>
    <property type="molecule type" value="Genomic_DNA"/>
</dbReference>
<dbReference type="InterPro" id="IPR014729">
    <property type="entry name" value="Rossmann-like_a/b/a_fold"/>
</dbReference>
<evidence type="ECO:0000256" key="6">
    <source>
        <dbReference type="ARBA" id="ARBA00022917"/>
    </source>
</evidence>
<evidence type="ECO:0000256" key="3">
    <source>
        <dbReference type="ARBA" id="ARBA00022598"/>
    </source>
</evidence>
<dbReference type="Proteomes" id="UP000295684">
    <property type="component" value="Unassembled WGS sequence"/>
</dbReference>
<feature type="domain" description="Aminoacyl-tRNA synthetase class Ia" evidence="11">
    <location>
        <begin position="11"/>
        <end position="144"/>
    </location>
</feature>
<keyword evidence="6 9" id="KW-0648">Protein biosynthesis</keyword>
<dbReference type="GO" id="GO:0004823">
    <property type="term" value="F:leucine-tRNA ligase activity"/>
    <property type="evidence" value="ECO:0007669"/>
    <property type="project" value="UniProtKB-UniRule"/>
</dbReference>
<feature type="domain" description="Methionyl/Valyl/Leucyl/Isoleucyl-tRNA synthetase anticodon-binding" evidence="12">
    <location>
        <begin position="829"/>
        <end position="940"/>
    </location>
</feature>
<dbReference type="SUPFAM" id="SSF52374">
    <property type="entry name" value="Nucleotidylyl transferase"/>
    <property type="match status" value="1"/>
</dbReference>
<evidence type="ECO:0000259" key="11">
    <source>
        <dbReference type="Pfam" id="PF00133"/>
    </source>
</evidence>
<evidence type="ECO:0000256" key="7">
    <source>
        <dbReference type="ARBA" id="ARBA00023146"/>
    </source>
</evidence>
<dbReference type="SUPFAM" id="SSF50677">
    <property type="entry name" value="ValRS/IleRS/LeuRS editing domain"/>
    <property type="match status" value="1"/>
</dbReference>
<keyword evidence="4 9" id="KW-0547">Nucleotide-binding</keyword>
<feature type="domain" description="Leucyl-tRNA synthetase editing" evidence="13">
    <location>
        <begin position="277"/>
        <end position="471"/>
    </location>
</feature>
<dbReference type="OrthoDB" id="9810365at2"/>
<evidence type="ECO:0000256" key="2">
    <source>
        <dbReference type="ARBA" id="ARBA00022490"/>
    </source>
</evidence>
<dbReference type="Gene3D" id="3.40.50.620">
    <property type="entry name" value="HUPs"/>
    <property type="match status" value="3"/>
</dbReference>
<dbReference type="Proteomes" id="UP000622648">
    <property type="component" value="Unassembled WGS sequence"/>
</dbReference>
<reference evidence="14" key="4">
    <citation type="submission" date="2024-05" db="EMBL/GenBank/DDBJ databases">
        <authorList>
            <person name="Sun Q."/>
            <person name="Zhou Y."/>
        </authorList>
    </citation>
    <scope>NUCLEOTIDE SEQUENCE</scope>
    <source>
        <strain evidence="14">CGMCC 1.15644</strain>
    </source>
</reference>
<dbReference type="Pfam" id="PF13603">
    <property type="entry name" value="tRNA-synt_1_2"/>
    <property type="match status" value="1"/>
</dbReference>
<dbReference type="FunFam" id="3.40.50.620:FF:000056">
    <property type="entry name" value="Leucine--tRNA ligase"/>
    <property type="match status" value="1"/>
</dbReference>
<evidence type="ECO:0000256" key="4">
    <source>
        <dbReference type="ARBA" id="ARBA00022741"/>
    </source>
</evidence>
<feature type="binding site" evidence="9">
    <location>
        <position position="755"/>
    </location>
    <ligand>
        <name>ATP</name>
        <dbReference type="ChEBI" id="CHEBI:30616"/>
    </ligand>
</feature>
<evidence type="ECO:0000256" key="5">
    <source>
        <dbReference type="ARBA" id="ARBA00022840"/>
    </source>
</evidence>
<comment type="catalytic activity">
    <reaction evidence="8 9">
        <text>tRNA(Leu) + L-leucine + ATP = L-leucyl-tRNA(Leu) + AMP + diphosphate</text>
        <dbReference type="Rhea" id="RHEA:11688"/>
        <dbReference type="Rhea" id="RHEA-COMP:9613"/>
        <dbReference type="Rhea" id="RHEA-COMP:9622"/>
        <dbReference type="ChEBI" id="CHEBI:30616"/>
        <dbReference type="ChEBI" id="CHEBI:33019"/>
        <dbReference type="ChEBI" id="CHEBI:57427"/>
        <dbReference type="ChEBI" id="CHEBI:78442"/>
        <dbReference type="ChEBI" id="CHEBI:78494"/>
        <dbReference type="ChEBI" id="CHEBI:456215"/>
        <dbReference type="EC" id="6.1.1.4"/>
    </reaction>
</comment>
<organism evidence="15 16">
    <name type="scientific">Pedobacter psychrotolerans</name>
    <dbReference type="NCBI Taxonomy" id="1843235"/>
    <lineage>
        <taxon>Bacteria</taxon>
        <taxon>Pseudomonadati</taxon>
        <taxon>Bacteroidota</taxon>
        <taxon>Sphingobacteriia</taxon>
        <taxon>Sphingobacteriales</taxon>
        <taxon>Sphingobacteriaceae</taxon>
        <taxon>Pedobacter</taxon>
    </lineage>
</organism>
<dbReference type="PRINTS" id="PR00985">
    <property type="entry name" value="TRNASYNTHLEU"/>
</dbReference>
<evidence type="ECO:0000256" key="8">
    <source>
        <dbReference type="ARBA" id="ARBA00047469"/>
    </source>
</evidence>
<evidence type="ECO:0000259" key="13">
    <source>
        <dbReference type="Pfam" id="PF13603"/>
    </source>
</evidence>
<protein>
    <recommendedName>
        <fullName evidence="9">Leucine--tRNA ligase</fullName>
        <ecNumber evidence="9">6.1.1.4</ecNumber>
    </recommendedName>
    <alternativeName>
        <fullName evidence="9">Leucyl-tRNA synthetase</fullName>
        <shortName evidence="9">LeuRS</shortName>
    </alternativeName>
</protein>
<keyword evidence="2 9" id="KW-0963">Cytoplasm</keyword>
<accession>A0A4R2HKW4</accession>
<dbReference type="FunFam" id="3.40.50.620:FF:000060">
    <property type="entry name" value="Leucine--tRNA ligase"/>
    <property type="match status" value="1"/>
</dbReference>
<gene>
    <name evidence="9 14" type="primary">leuS</name>
    <name evidence="15" type="ORF">EV200_10140</name>
    <name evidence="14" type="ORF">GCM10011413_39460</name>
</gene>
<dbReference type="HAMAP" id="MF_00049_B">
    <property type="entry name" value="Leu_tRNA_synth_B"/>
    <property type="match status" value="1"/>
</dbReference>
<sequence>MDYQFKEIEQKWQKFWADNQTFKAESNSEKPKYYVLDMFPYPSGAGLHVGHPLGYIASDIFSRYKRLKGFNVLHPMGYDSFGLPAEQYAIQTGQHPAITTEANISTYRRQLDQIGFSFDWSREVRTSEPSYYKWTQWIFMQLFNSWYNLENDRAEDITTLIEKFNASGSADVKAACDEDVKSFMPSDWATFTEEEKQTELLKYRLTYLRESTVNWCPALGTVLANDEVKDGFSERGGFPVEQKKMMQWSMRITAYAERLLQGLDTIDWPEPIKEMQRNWIGKSVGASVRFKIEDLRSTNETPDSGLRTSDYIEVFTTRVDTIFGVSYLVLAPEHEWVAELTTPEQKAEVENYIAQTKKKSELDRMADTKTVSGAFTGTYVINPVSGERVPLYIADYVLAGYGTGAVMGVPSGDQRDWLFATHFNLPIIQILDAQKDIDIQADPTKDGKYINSGFINGLTYKEAVPLLNNWLEEENVGKAKVNFRQRDAIFGRQRYWGEPIPVYFKDGLPYLLKEEELPLILPEIDKYLPTETGEPPLARADGWVPKDGGHYELSTMPGWAGSSWYWYRYMDANNNNDFASKEAVEYWKAVDLYIGGSEHATGHLLYSRFWNKFLKDLGYTKEEEPFKKLINQGMIQGRSNFIYRFIGCNKLVSKNIKDKYVDTFAVTANTEEAYRALLNDFGLEFDAEIYELYKRHLNGETNSIFQSMRVDVNIVQNDVLDIEKFKEWRPEFKDAEFSLEGGKYICGFEVEKMSKSYYNVVNPDDLIERYGADTLRMYEMFLGPLEQSKPWNTNGIEGVFKFLRKFWRLFHNEAWEFTVSDVEPTKAELKSLHKIIKKVQDDIERFSFNTSVSSFMIAVNELTDLKCNKRSILQDLVVILSPYAPHICEELWVQLGNEAGSLSYTAFPTFNADHLVEDEFAYPVSVNGKMKMNLNLSLTLAQPEVEAILLANEQFQKFLDGKAPKKIIFVKGKIINVVV</sequence>
<dbReference type="InterPro" id="IPR013155">
    <property type="entry name" value="M/V/L/I-tRNA-synth_anticd-bd"/>
</dbReference>
<reference evidence="15 16" key="3">
    <citation type="submission" date="2019-03" db="EMBL/GenBank/DDBJ databases">
        <title>Genomic Encyclopedia of Type Strains, Phase IV (KMG-IV): sequencing the most valuable type-strain genomes for metagenomic binning, comparative biology and taxonomic classification.</title>
        <authorList>
            <person name="Goeker M."/>
        </authorList>
    </citation>
    <scope>NUCLEOTIDE SEQUENCE [LARGE SCALE GENOMIC DNA]</scope>
    <source>
        <strain evidence="15 16">DSM 103236</strain>
    </source>
</reference>
<dbReference type="InterPro" id="IPR025709">
    <property type="entry name" value="Leu_tRNA-synth_edit"/>
</dbReference>
<dbReference type="Gene3D" id="1.10.730.10">
    <property type="entry name" value="Isoleucyl-tRNA Synthetase, Domain 1"/>
    <property type="match status" value="1"/>
</dbReference>
<comment type="caution">
    <text evidence="9">Lacks conserved residue(s) required for the propagation of feature annotation.</text>
</comment>
<evidence type="ECO:0000313" key="15">
    <source>
        <dbReference type="EMBL" id="TCO30608.1"/>
    </source>
</evidence>
<dbReference type="FunFam" id="1.10.730.10:FF:000011">
    <property type="entry name" value="Leucine--tRNA ligase chloroplastic/mitochondrial"/>
    <property type="match status" value="1"/>
</dbReference>
<dbReference type="Pfam" id="PF08264">
    <property type="entry name" value="Anticodon_1"/>
    <property type="match status" value="1"/>
</dbReference>
<dbReference type="GO" id="GO:0002161">
    <property type="term" value="F:aminoacyl-tRNA deacylase activity"/>
    <property type="evidence" value="ECO:0007669"/>
    <property type="project" value="InterPro"/>
</dbReference>
<feature type="short sequence motif" description="'KMSKS' region" evidence="9">
    <location>
        <begin position="752"/>
        <end position="756"/>
    </location>
</feature>